<organism evidence="1 2">
    <name type="scientific">Fusarium equiseti</name>
    <name type="common">Fusarium scirpi</name>
    <dbReference type="NCBI Taxonomy" id="61235"/>
    <lineage>
        <taxon>Eukaryota</taxon>
        <taxon>Fungi</taxon>
        <taxon>Dikarya</taxon>
        <taxon>Ascomycota</taxon>
        <taxon>Pezizomycotina</taxon>
        <taxon>Sordariomycetes</taxon>
        <taxon>Hypocreomycetidae</taxon>
        <taxon>Hypocreales</taxon>
        <taxon>Nectriaceae</taxon>
        <taxon>Fusarium</taxon>
        <taxon>Fusarium incarnatum-equiseti species complex</taxon>
    </lineage>
</organism>
<sequence length="118" mass="13305">MPRINTKKGIEAEVRIYLESANPDNIDVPNPIPVGRWTDAHGEGRTASALTFHLRIMLQSNGNYATCIAHKQQGRVLIVEGSKKEDWGDHIVPAEVLKHYQDFYGVTKPSKEPEKKKK</sequence>
<comment type="caution">
    <text evidence="1">The sequence shown here is derived from an EMBL/GenBank/DDBJ whole genome shotgun (WGS) entry which is preliminary data.</text>
</comment>
<proteinExistence type="predicted"/>
<dbReference type="Proteomes" id="UP001152024">
    <property type="component" value="Unassembled WGS sequence"/>
</dbReference>
<dbReference type="EMBL" id="JAOQBH010000011">
    <property type="protein sequence ID" value="KAJ4129055.1"/>
    <property type="molecule type" value="Genomic_DNA"/>
</dbReference>
<reference evidence="1" key="1">
    <citation type="submission" date="2022-09" db="EMBL/GenBank/DDBJ databases">
        <title>Fusarium specimens isolated from Avocado Roots.</title>
        <authorList>
            <person name="Stajich J."/>
            <person name="Roper C."/>
            <person name="Heimlech-Rivalta G."/>
        </authorList>
    </citation>
    <scope>NUCLEOTIDE SEQUENCE</scope>
    <source>
        <strain evidence="1">CF00095</strain>
    </source>
</reference>
<name>A0ABQ8R8K7_FUSEQ</name>
<evidence type="ECO:0000313" key="2">
    <source>
        <dbReference type="Proteomes" id="UP001152024"/>
    </source>
</evidence>
<protein>
    <submittedName>
        <fullName evidence="1">Uncharacterized protein</fullName>
    </submittedName>
</protein>
<gene>
    <name evidence="1" type="ORF">NW768_007586</name>
</gene>
<accession>A0ABQ8R8K7</accession>
<evidence type="ECO:0000313" key="1">
    <source>
        <dbReference type="EMBL" id="KAJ4129055.1"/>
    </source>
</evidence>
<keyword evidence="2" id="KW-1185">Reference proteome</keyword>